<protein>
    <recommendedName>
        <fullName evidence="4">Gag-like protein</fullName>
    </recommendedName>
</protein>
<evidence type="ECO:0000256" key="1">
    <source>
        <dbReference type="SAM" id="MobiDB-lite"/>
    </source>
</evidence>
<organism evidence="2 3">
    <name type="scientific">Brassicogethes aeneus</name>
    <name type="common">Rape pollen beetle</name>
    <name type="synonym">Meligethes aeneus</name>
    <dbReference type="NCBI Taxonomy" id="1431903"/>
    <lineage>
        <taxon>Eukaryota</taxon>
        <taxon>Metazoa</taxon>
        <taxon>Ecdysozoa</taxon>
        <taxon>Arthropoda</taxon>
        <taxon>Hexapoda</taxon>
        <taxon>Insecta</taxon>
        <taxon>Pterygota</taxon>
        <taxon>Neoptera</taxon>
        <taxon>Endopterygota</taxon>
        <taxon>Coleoptera</taxon>
        <taxon>Polyphaga</taxon>
        <taxon>Cucujiformia</taxon>
        <taxon>Nitidulidae</taxon>
        <taxon>Meligethinae</taxon>
        <taxon>Brassicogethes</taxon>
    </lineage>
</organism>
<evidence type="ECO:0008006" key="4">
    <source>
        <dbReference type="Google" id="ProtNLM"/>
    </source>
</evidence>
<feature type="compositionally biased region" description="Polar residues" evidence="1">
    <location>
        <begin position="160"/>
        <end position="180"/>
    </location>
</feature>
<feature type="region of interest" description="Disordered" evidence="1">
    <location>
        <begin position="160"/>
        <end position="283"/>
    </location>
</feature>
<feature type="region of interest" description="Disordered" evidence="1">
    <location>
        <begin position="1"/>
        <end position="114"/>
    </location>
</feature>
<reference evidence="2" key="1">
    <citation type="submission" date="2021-12" db="EMBL/GenBank/DDBJ databases">
        <authorList>
            <person name="King R."/>
        </authorList>
    </citation>
    <scope>NUCLEOTIDE SEQUENCE</scope>
</reference>
<name>A0A9P0B3Y0_BRAAE</name>
<accession>A0A9P0B3Y0</accession>
<evidence type="ECO:0000313" key="2">
    <source>
        <dbReference type="EMBL" id="CAH0555085.1"/>
    </source>
</evidence>
<proteinExistence type="predicted"/>
<feature type="compositionally biased region" description="Low complexity" evidence="1">
    <location>
        <begin position="77"/>
        <end position="90"/>
    </location>
</feature>
<dbReference type="AlphaFoldDB" id="A0A9P0B3Y0"/>
<dbReference type="OrthoDB" id="6755252at2759"/>
<feature type="compositionally biased region" description="Basic and acidic residues" evidence="1">
    <location>
        <begin position="96"/>
        <end position="114"/>
    </location>
</feature>
<evidence type="ECO:0000313" key="3">
    <source>
        <dbReference type="Proteomes" id="UP001154078"/>
    </source>
</evidence>
<feature type="compositionally biased region" description="Polar residues" evidence="1">
    <location>
        <begin position="206"/>
        <end position="215"/>
    </location>
</feature>
<keyword evidence="3" id="KW-1185">Reference proteome</keyword>
<dbReference type="EMBL" id="OV121135">
    <property type="protein sequence ID" value="CAH0555085.1"/>
    <property type="molecule type" value="Genomic_DNA"/>
</dbReference>
<sequence length="461" mass="52044">MSDHPKTPIMPAEIPSLGLFYPDNGAPGFQKSQKIVRTPVKGERPLIQPSKLDKEKDKKPKKKKSSKSGDDSNVTGNSKSSISPNIISKIDQLYHSTHESHPRTENPDKECLETYRLQRENARLIDMVESLTAQLSNQAAQIDSLQKQLELLNANFTALQNKDHSNSTNAHDSSPTGQNHASKRKRTTPSSPESKEATEPMDNEPIEQQPSTHNSPAPDRDFPALPSQSGKSYEPPVSRPPPTTFKPKSITNEPSTGEYLPPTQQSSKSPDPTPIPIKQDKIPPIILRKKSRWTMVSSAISKLNLKFSKATNTQDGVKFFPCSSDDYRGITRFLSENGEEYHTYMLPEEKTVQVVIRGLPLEIDIADIKQDLLDHQYHPTIVTRMRRGQEKTVMPLVLVKVPPDEDRIFNLEWIRNMSHDLWSNYPKLRHTKEFLKGRSPKFTENLLRRSTEGSDHGPLQS</sequence>
<gene>
    <name evidence="2" type="ORF">MELIAE_LOCUS6521</name>
</gene>
<dbReference type="Proteomes" id="UP001154078">
    <property type="component" value="Chromosome 4"/>
</dbReference>